<gene>
    <name evidence="3" type="ORF">SAMN05421790_10488</name>
</gene>
<dbReference type="Proteomes" id="UP000186795">
    <property type="component" value="Unassembled WGS sequence"/>
</dbReference>
<proteinExistence type="predicted"/>
<name>A0A1N7LCD4_9BACL</name>
<dbReference type="AlphaFoldDB" id="A0A1N7LCD4"/>
<sequence>MDFLRLLLRKVRSRRGSPTVEYVFVMVAAAMLAGIVVGIVKSEPVQASLRQVILCSVPFLYDENGEPSCKVGKYMAKEDPEPEPPAEETNPLQLITKPDFESTPPVKPVKSDPPWYECALSWDCIKKKGGELKDHLLEKIRKEAIQHCGSDADCIRDYMEKRVGADIAGLLFPHLSSQSSKLGKFFGIDPWFEFSSFVMDHPTFSLGVVSTIIALIVVPPLGGTMLVSGAVSGGISWWEGNDLDTILRDSGIGGFAGVFGYGVFAGVSRYVGARLAQSTLSPFTQKWLPKIIGGGSGGGADQSAFDGLRDRKFDWRSATIAGMIGMLIPYAGAVIDGSPALGKQLQQMIPGVSGDGTLAMPWVKKNGQEAAEGYNKATGKGGGTHAPFKASKPPKLQSGDPNFSFTTVKDKDGNLIAHTSDGRKFKVRYGEKANTTETGKSGLGREYSVSFDKDAFPDFSKYAIKDKEGNPIEVILPSDALVGSSSDQTRYATQLMKEKYPNWETDLGFSDSQIDSIRRNQGSIGPTLPAQRDMTKWSPSQIEDAKQKLTWHHDKETGKLILVPWDLNDTIKHTGGHKFWGRQKVK</sequence>
<dbReference type="EMBL" id="FTOD01000004">
    <property type="protein sequence ID" value="SIS71488.1"/>
    <property type="molecule type" value="Genomic_DNA"/>
</dbReference>
<evidence type="ECO:0000313" key="4">
    <source>
        <dbReference type="Proteomes" id="UP000186795"/>
    </source>
</evidence>
<evidence type="ECO:0000256" key="2">
    <source>
        <dbReference type="SAM" id="Phobius"/>
    </source>
</evidence>
<feature type="transmembrane region" description="Helical" evidence="2">
    <location>
        <begin position="204"/>
        <end position="231"/>
    </location>
</feature>
<evidence type="ECO:0000313" key="3">
    <source>
        <dbReference type="EMBL" id="SIS71488.1"/>
    </source>
</evidence>
<accession>A0A1N7LCD4</accession>
<feature type="transmembrane region" description="Helical" evidence="2">
    <location>
        <begin position="20"/>
        <end position="40"/>
    </location>
</feature>
<keyword evidence="2" id="KW-0472">Membrane</keyword>
<keyword evidence="4" id="KW-1185">Reference proteome</keyword>
<feature type="transmembrane region" description="Helical" evidence="2">
    <location>
        <begin position="251"/>
        <end position="271"/>
    </location>
</feature>
<dbReference type="Pfam" id="PF14029">
    <property type="entry name" value="DUF4244"/>
    <property type="match status" value="1"/>
</dbReference>
<keyword evidence="2" id="KW-1133">Transmembrane helix</keyword>
<dbReference type="InterPro" id="IPR032869">
    <property type="entry name" value="WHH_dom_containing"/>
</dbReference>
<feature type="region of interest" description="Disordered" evidence="1">
    <location>
        <begin position="373"/>
        <end position="401"/>
    </location>
</feature>
<dbReference type="RefSeq" id="WP_076524408.1">
    <property type="nucleotide sequence ID" value="NZ_CP048103.1"/>
</dbReference>
<dbReference type="Pfam" id="PF14414">
    <property type="entry name" value="WHH"/>
    <property type="match status" value="1"/>
</dbReference>
<dbReference type="InterPro" id="IPR025338">
    <property type="entry name" value="DUF4244"/>
</dbReference>
<dbReference type="OrthoDB" id="1878078at2"/>
<reference evidence="4" key="1">
    <citation type="submission" date="2017-01" db="EMBL/GenBank/DDBJ databases">
        <authorList>
            <person name="Varghese N."/>
            <person name="Submissions S."/>
        </authorList>
    </citation>
    <scope>NUCLEOTIDE SEQUENCE [LARGE SCALE GENOMIC DNA]</scope>
    <source>
        <strain evidence="4">DSM 45196</strain>
    </source>
</reference>
<evidence type="ECO:0000256" key="1">
    <source>
        <dbReference type="SAM" id="MobiDB-lite"/>
    </source>
</evidence>
<organism evidence="3 4">
    <name type="scientific">Kroppenstedtia eburnea</name>
    <dbReference type="NCBI Taxonomy" id="714067"/>
    <lineage>
        <taxon>Bacteria</taxon>
        <taxon>Bacillati</taxon>
        <taxon>Bacillota</taxon>
        <taxon>Bacilli</taxon>
        <taxon>Bacillales</taxon>
        <taxon>Thermoactinomycetaceae</taxon>
        <taxon>Kroppenstedtia</taxon>
    </lineage>
</organism>
<keyword evidence="2" id="KW-0812">Transmembrane</keyword>
<protein>
    <submittedName>
        <fullName evidence="3">DNase/tRNase domain of colicin-like bacteriocin</fullName>
    </submittedName>
</protein>